<evidence type="ECO:0000256" key="1">
    <source>
        <dbReference type="SAM" id="MobiDB-lite"/>
    </source>
</evidence>
<dbReference type="Proteomes" id="UP000011717">
    <property type="component" value="Unassembled WGS sequence"/>
</dbReference>
<comment type="caution">
    <text evidence="2">The sequence shown here is derived from an EMBL/GenBank/DDBJ whole genome shotgun (WGS) entry which is preliminary data.</text>
</comment>
<gene>
    <name evidence="2" type="ORF">C725_2154</name>
</gene>
<dbReference type="RefSeq" id="WP_008602714.1">
    <property type="nucleotide sequence ID" value="NZ_AMRV01000007.1"/>
</dbReference>
<dbReference type="AlphaFoldDB" id="M2U3D6"/>
<dbReference type="PIRSF" id="PIRSF031679">
    <property type="entry name" value="Mtase_Alr7345_prd"/>
    <property type="match status" value="1"/>
</dbReference>
<dbReference type="InterPro" id="IPR016980">
    <property type="entry name" value="S-AdoMet-dep_MeTrfase_Alr7345"/>
</dbReference>
<dbReference type="EMBL" id="AMRV01000007">
    <property type="protein sequence ID" value="EMD82433.1"/>
    <property type="molecule type" value="Genomic_DNA"/>
</dbReference>
<evidence type="ECO:0000313" key="3">
    <source>
        <dbReference type="Proteomes" id="UP000011717"/>
    </source>
</evidence>
<protein>
    <recommendedName>
        <fullName evidence="4">Methyltransferase</fullName>
    </recommendedName>
</protein>
<dbReference type="Pfam" id="PF13489">
    <property type="entry name" value="Methyltransf_23"/>
    <property type="match status" value="1"/>
</dbReference>
<feature type="region of interest" description="Disordered" evidence="1">
    <location>
        <begin position="24"/>
        <end position="45"/>
    </location>
</feature>
<keyword evidence="3" id="KW-1185">Reference proteome</keyword>
<dbReference type="PATRIC" id="fig|1234595.3.peg.2157"/>
<evidence type="ECO:0000313" key="2">
    <source>
        <dbReference type="EMBL" id="EMD82433.1"/>
    </source>
</evidence>
<dbReference type="InterPro" id="IPR029063">
    <property type="entry name" value="SAM-dependent_MTases_sf"/>
</dbReference>
<dbReference type="PROSITE" id="PS51257">
    <property type="entry name" value="PROKAR_LIPOPROTEIN"/>
    <property type="match status" value="1"/>
</dbReference>
<name>M2U3D6_9SPHN</name>
<organism evidence="2 3">
    <name type="scientific">Pacificimonas flava</name>
    <dbReference type="NCBI Taxonomy" id="1234595"/>
    <lineage>
        <taxon>Bacteria</taxon>
        <taxon>Pseudomonadati</taxon>
        <taxon>Pseudomonadota</taxon>
        <taxon>Alphaproteobacteria</taxon>
        <taxon>Sphingomonadales</taxon>
        <taxon>Sphingosinicellaceae</taxon>
        <taxon>Pacificimonas</taxon>
    </lineage>
</organism>
<dbReference type="Gene3D" id="3.40.50.150">
    <property type="entry name" value="Vaccinia Virus protein VP39"/>
    <property type="match status" value="1"/>
</dbReference>
<evidence type="ECO:0008006" key="4">
    <source>
        <dbReference type="Google" id="ProtNLM"/>
    </source>
</evidence>
<dbReference type="SUPFAM" id="SSF53335">
    <property type="entry name" value="S-adenosyl-L-methionine-dependent methyltransferases"/>
    <property type="match status" value="1"/>
</dbReference>
<reference evidence="2 3" key="1">
    <citation type="journal article" date="2013" name="Genome Announc.">
        <title>Draft Genome Sequence of Strain JLT2015T, Belonging to the Family Sphingomonadaceae of the Alphaproteobacteria.</title>
        <authorList>
            <person name="Tang K."/>
            <person name="Liu K."/>
            <person name="Li S."/>
            <person name="Jiao N."/>
        </authorList>
    </citation>
    <scope>NUCLEOTIDE SEQUENCE [LARGE SCALE GENOMIC DNA]</scope>
    <source>
        <strain evidence="2 3">JLT2015</strain>
    </source>
</reference>
<accession>M2U3D6</accession>
<proteinExistence type="predicted"/>
<sequence length="295" mass="31358">MKMKTLLMAGTVLAMVAACTPEGESSLGGDVGEDGASAETPQTAEMAAPGASVDYDSVLAGEQRSAENRARDAFRHPAETLEFFGLRPGMTVVEIAPGGGWYTEVLAGALGPQGTLYAAHTNPESSEGAARSVAGFDEKLAGNPVYANTERTVFAKGNTDTLAPAGTADMVLTFRNIHNFYIGGWAPEAFSAFYTALKPGGILGVVEHRLPEDAEDARMDESGYMKRSTVVKMAEDAGFELVDESEVNANPKDTADYEKGVWTLPPTLTNGETDRDKYVAIGESDRMTLKFRKPA</sequence>